<keyword evidence="10 12" id="KW-1133">Transmembrane helix</keyword>
<protein>
    <recommendedName>
        <fullName evidence="4 12">GPI mannosyltransferase 2</fullName>
        <ecNumber evidence="12">2.4.1.-</ecNumber>
    </recommendedName>
</protein>
<evidence type="ECO:0000313" key="14">
    <source>
        <dbReference type="EMBL" id="WFD36759.1"/>
    </source>
</evidence>
<name>A0AAF0EX38_9BASI</name>
<evidence type="ECO:0000256" key="5">
    <source>
        <dbReference type="ARBA" id="ARBA00022502"/>
    </source>
</evidence>
<feature type="transmembrane region" description="Helical" evidence="12">
    <location>
        <begin position="248"/>
        <end position="267"/>
    </location>
</feature>
<organism evidence="14 15">
    <name type="scientific">Malassezia cuniculi</name>
    <dbReference type="NCBI Taxonomy" id="948313"/>
    <lineage>
        <taxon>Eukaryota</taxon>
        <taxon>Fungi</taxon>
        <taxon>Dikarya</taxon>
        <taxon>Basidiomycota</taxon>
        <taxon>Ustilaginomycotina</taxon>
        <taxon>Malasseziomycetes</taxon>
        <taxon>Malasseziales</taxon>
        <taxon>Malasseziaceae</taxon>
        <taxon>Malassezia</taxon>
    </lineage>
</organism>
<evidence type="ECO:0000256" key="1">
    <source>
        <dbReference type="ARBA" id="ARBA00004477"/>
    </source>
</evidence>
<dbReference type="PANTHER" id="PTHR12468">
    <property type="entry name" value="GPI MANNOSYLTRANSFERASE 2"/>
    <property type="match status" value="1"/>
</dbReference>
<dbReference type="GO" id="GO:0031501">
    <property type="term" value="C:mannosyltransferase complex"/>
    <property type="evidence" value="ECO:0007669"/>
    <property type="project" value="TreeGrafter"/>
</dbReference>
<evidence type="ECO:0000256" key="9">
    <source>
        <dbReference type="ARBA" id="ARBA00022824"/>
    </source>
</evidence>
<dbReference type="Pfam" id="PF04188">
    <property type="entry name" value="Mannosyl_trans2"/>
    <property type="match status" value="1"/>
</dbReference>
<dbReference type="GO" id="GO:0005789">
    <property type="term" value="C:endoplasmic reticulum membrane"/>
    <property type="evidence" value="ECO:0007669"/>
    <property type="project" value="UniProtKB-SubCell"/>
</dbReference>
<keyword evidence="8 12" id="KW-0812">Transmembrane</keyword>
<feature type="chain" id="PRO_5042250034" description="GPI mannosyltransferase 2" evidence="13">
    <location>
        <begin position="16"/>
        <end position="325"/>
    </location>
</feature>
<dbReference type="PANTHER" id="PTHR12468:SF2">
    <property type="entry name" value="GPI MANNOSYLTRANSFERASE 2"/>
    <property type="match status" value="1"/>
</dbReference>
<evidence type="ECO:0000256" key="11">
    <source>
        <dbReference type="ARBA" id="ARBA00023136"/>
    </source>
</evidence>
<evidence type="ECO:0000256" key="2">
    <source>
        <dbReference type="ARBA" id="ARBA00004687"/>
    </source>
</evidence>
<dbReference type="AlphaFoldDB" id="A0AAF0EX38"/>
<evidence type="ECO:0000256" key="10">
    <source>
        <dbReference type="ARBA" id="ARBA00022989"/>
    </source>
</evidence>
<comment type="similarity">
    <text evidence="3 12">Belongs to the PIGV family.</text>
</comment>
<evidence type="ECO:0000313" key="15">
    <source>
        <dbReference type="Proteomes" id="UP001219933"/>
    </source>
</evidence>
<feature type="transmembrane region" description="Helical" evidence="12">
    <location>
        <begin position="302"/>
        <end position="321"/>
    </location>
</feature>
<keyword evidence="13" id="KW-0732">Signal</keyword>
<feature type="transmembrane region" description="Helical" evidence="12">
    <location>
        <begin position="147"/>
        <end position="166"/>
    </location>
</feature>
<dbReference type="EMBL" id="CP119881">
    <property type="protein sequence ID" value="WFD36759.1"/>
    <property type="molecule type" value="Genomic_DNA"/>
</dbReference>
<keyword evidence="5 12" id="KW-0337">GPI-anchor biosynthesis</keyword>
<reference evidence="14" key="1">
    <citation type="submission" date="2023-03" db="EMBL/GenBank/DDBJ databases">
        <title>Mating type loci evolution in Malassezia.</title>
        <authorList>
            <person name="Coelho M.A."/>
        </authorList>
    </citation>
    <scope>NUCLEOTIDE SEQUENCE</scope>
    <source>
        <strain evidence="14">CBS 11721</strain>
    </source>
</reference>
<feature type="transmembrane region" description="Helical" evidence="12">
    <location>
        <begin position="62"/>
        <end position="84"/>
    </location>
</feature>
<evidence type="ECO:0000256" key="6">
    <source>
        <dbReference type="ARBA" id="ARBA00022676"/>
    </source>
</evidence>
<evidence type="ECO:0000256" key="8">
    <source>
        <dbReference type="ARBA" id="ARBA00022692"/>
    </source>
</evidence>
<keyword evidence="9 12" id="KW-0256">Endoplasmic reticulum</keyword>
<feature type="signal peptide" evidence="13">
    <location>
        <begin position="1"/>
        <end position="15"/>
    </location>
</feature>
<feature type="transmembrane region" description="Helical" evidence="12">
    <location>
        <begin position="209"/>
        <end position="227"/>
    </location>
</feature>
<feature type="transmembrane region" description="Helical" evidence="12">
    <location>
        <begin position="91"/>
        <end position="108"/>
    </location>
</feature>
<evidence type="ECO:0000256" key="13">
    <source>
        <dbReference type="SAM" id="SignalP"/>
    </source>
</evidence>
<comment type="function">
    <text evidence="12">Mannosyltransferase involved in glycosylphosphatidylinositol-anchor biosynthesis.</text>
</comment>
<dbReference type="GO" id="GO:0006506">
    <property type="term" value="P:GPI anchor biosynthetic process"/>
    <property type="evidence" value="ECO:0007669"/>
    <property type="project" value="UniProtKB-KW"/>
</dbReference>
<dbReference type="InterPro" id="IPR007315">
    <property type="entry name" value="PIG-V/Gpi18"/>
</dbReference>
<dbReference type="EC" id="2.4.1.-" evidence="12"/>
<keyword evidence="7 12" id="KW-0808">Transferase</keyword>
<feature type="transmembrane region" description="Helical" evidence="12">
    <location>
        <begin position="279"/>
        <end position="295"/>
    </location>
</feature>
<keyword evidence="11 12" id="KW-0472">Membrane</keyword>
<sequence length="325" mass="35614">MRQLLLLSLAWRAASVSVLVGTRLFLRDFDTSAQLLRHTLTTTDTKAVWDALAVPFCRWDTLYFVAAAPAALSIFAPASMSALASPTPEPFFSFFSLLGMLLLGGGALGDIAGALCFAAATMFRANGILLVGYIVWQVYLRRTRVHWAVILGAVSVSPFAAFQGWAYSRLCPGQPWCTGTIPLVYSYVQQKYWDVGPFRYWTLAQVPNFILAAPVVGFGALQACIYLRTVPLRAYFFRSPVRPWPLPYMVHMAVLCAMLLVASHVQIALRFATPGGMPALWWTLAAAVSAGPLKVRRVPLRIVAGYLVCYSMVAGVLYAGFYPPA</sequence>
<keyword evidence="15" id="KW-1185">Reference proteome</keyword>
<comment type="subcellular location">
    <subcellularLocation>
        <location evidence="1 12">Endoplasmic reticulum membrane</location>
        <topology evidence="1 12">Multi-pass membrane protein</topology>
    </subcellularLocation>
</comment>
<dbReference type="Proteomes" id="UP001219933">
    <property type="component" value="Chromosome 5"/>
</dbReference>
<proteinExistence type="inferred from homology"/>
<evidence type="ECO:0000256" key="3">
    <source>
        <dbReference type="ARBA" id="ARBA00008698"/>
    </source>
</evidence>
<evidence type="ECO:0000256" key="4">
    <source>
        <dbReference type="ARBA" id="ARBA00013795"/>
    </source>
</evidence>
<accession>A0AAF0EX38</accession>
<gene>
    <name evidence="14" type="primary">GPI18</name>
    <name evidence="14" type="ORF">MCUN1_003646</name>
</gene>
<evidence type="ECO:0000256" key="12">
    <source>
        <dbReference type="RuleBase" id="RU363112"/>
    </source>
</evidence>
<dbReference type="GO" id="GO:0004376">
    <property type="term" value="F:GPI mannosyltransferase activity"/>
    <property type="evidence" value="ECO:0007669"/>
    <property type="project" value="InterPro"/>
</dbReference>
<feature type="transmembrane region" description="Helical" evidence="12">
    <location>
        <begin position="114"/>
        <end position="135"/>
    </location>
</feature>
<evidence type="ECO:0000256" key="7">
    <source>
        <dbReference type="ARBA" id="ARBA00022679"/>
    </source>
</evidence>
<keyword evidence="6 12" id="KW-0328">Glycosyltransferase</keyword>
<comment type="pathway">
    <text evidence="2 12">Glycolipid biosynthesis; glycosylphosphatidylinositol-anchor biosynthesis.</text>
</comment>
<dbReference type="GO" id="GO:0000009">
    <property type="term" value="F:alpha-1,6-mannosyltransferase activity"/>
    <property type="evidence" value="ECO:0007669"/>
    <property type="project" value="InterPro"/>
</dbReference>